<evidence type="ECO:0000256" key="7">
    <source>
        <dbReference type="ARBA" id="ARBA00023293"/>
    </source>
</evidence>
<dbReference type="FunFam" id="3.30.70.1230:FF:000007">
    <property type="entry name" value="Guanylate cyclase soluble subunit alpha-3"/>
    <property type="match status" value="1"/>
</dbReference>
<dbReference type="PANTHER" id="PTHR45655:SF6">
    <property type="entry name" value="HEAD-SPECIFIC GUANYLATE CYCLASE"/>
    <property type="match status" value="1"/>
</dbReference>
<evidence type="ECO:0000256" key="5">
    <source>
        <dbReference type="ARBA" id="ARBA00023134"/>
    </source>
</evidence>
<evidence type="ECO:0000313" key="12">
    <source>
        <dbReference type="EMBL" id="JAS78836.1"/>
    </source>
</evidence>
<dbReference type="InterPro" id="IPR011644">
    <property type="entry name" value="Heme_NO-bd"/>
</dbReference>
<dbReference type="PANTHER" id="PTHR45655">
    <property type="entry name" value="GUANYLATE CYCLASE SOLUBLE SUBUNIT BETA-2"/>
    <property type="match status" value="1"/>
</dbReference>
<keyword evidence="5" id="KW-0342">GTP-binding</keyword>
<keyword evidence="3" id="KW-0963">Cytoplasm</keyword>
<dbReference type="CDD" id="cd07302">
    <property type="entry name" value="CHD"/>
    <property type="match status" value="1"/>
</dbReference>
<dbReference type="FunFam" id="3.30.450.260:FF:000002">
    <property type="entry name" value="guanylate cyclase soluble subunit alpha-2"/>
    <property type="match status" value="1"/>
</dbReference>
<dbReference type="EC" id="4.6.1.2" evidence="2"/>
<comment type="subcellular location">
    <subcellularLocation>
        <location evidence="1">Cytoplasm</location>
    </subcellularLocation>
</comment>
<accession>A0A1B6HW21</accession>
<dbReference type="InterPro" id="IPR038158">
    <property type="entry name" value="H-NOX_domain_sf"/>
</dbReference>
<evidence type="ECO:0000256" key="8">
    <source>
        <dbReference type="RuleBase" id="RU000405"/>
    </source>
</evidence>
<organism evidence="12">
    <name type="scientific">Homalodisca liturata</name>
    <dbReference type="NCBI Taxonomy" id="320908"/>
    <lineage>
        <taxon>Eukaryota</taxon>
        <taxon>Metazoa</taxon>
        <taxon>Ecdysozoa</taxon>
        <taxon>Arthropoda</taxon>
        <taxon>Hexapoda</taxon>
        <taxon>Insecta</taxon>
        <taxon>Pterygota</taxon>
        <taxon>Neoptera</taxon>
        <taxon>Paraneoptera</taxon>
        <taxon>Hemiptera</taxon>
        <taxon>Auchenorrhyncha</taxon>
        <taxon>Membracoidea</taxon>
        <taxon>Cicadellidae</taxon>
        <taxon>Cicadellinae</taxon>
        <taxon>Proconiini</taxon>
        <taxon>Homalodisca</taxon>
    </lineage>
</organism>
<dbReference type="GO" id="GO:0008074">
    <property type="term" value="C:guanylate cyclase complex, soluble"/>
    <property type="evidence" value="ECO:0007669"/>
    <property type="project" value="TreeGrafter"/>
</dbReference>
<dbReference type="GO" id="GO:0005525">
    <property type="term" value="F:GTP binding"/>
    <property type="evidence" value="ECO:0007669"/>
    <property type="project" value="UniProtKB-KW"/>
</dbReference>
<evidence type="ECO:0000256" key="2">
    <source>
        <dbReference type="ARBA" id="ARBA00012202"/>
    </source>
</evidence>
<dbReference type="AlphaFoldDB" id="A0A1B6HW21"/>
<evidence type="ECO:0000256" key="4">
    <source>
        <dbReference type="ARBA" id="ARBA00022741"/>
    </source>
</evidence>
<dbReference type="GO" id="GO:0020037">
    <property type="term" value="F:heme binding"/>
    <property type="evidence" value="ECO:0007669"/>
    <property type="project" value="InterPro"/>
</dbReference>
<dbReference type="GO" id="GO:0019934">
    <property type="term" value="P:cGMP-mediated signaling"/>
    <property type="evidence" value="ECO:0007669"/>
    <property type="project" value="TreeGrafter"/>
</dbReference>
<keyword evidence="6 8" id="KW-0456">Lyase</keyword>
<dbReference type="SMART" id="SM00044">
    <property type="entry name" value="CYCc"/>
    <property type="match status" value="1"/>
</dbReference>
<sequence length="673" mass="74908">MSCPITAMARKRQAQAQGDSAPAPPPPPPRQNSFQLAEDEDTSTLKLKHLSEAIATLTNPTNDVLQKAVQSLMNKPKHQHFSRYLSHLPQEVTCSQYHYLEDISDSLAFSPDDCHEFLSLLGEELIYNNGDRPMMDKAFRSLGASFQEFLTTLDGVLDVLQGQKEDTQAASFICTPGTLPGVLDLLLTTERPPVAHLMVGSLRAIAAKLYSTQIDVCLIPDDLDPKVYRYDISIVADLEDDDADVVIQSKSEATLSDKAADLRIGVASFCKAFPWHFIIDRRLQLVQLGSGFMRIFGRLVSEKGLSVETYFEFKRPWGVEVSFRGILQRANSPFLLMIRNVDDRSPSLVQGLELKGQMVYCPESDSILFVGSPFLNGLESLTGRGLFISDIPLHDATRDVVLVGEQARAQDGLKRRMDKLKNTIEEASLAVDKEREKNVSLLHLIFPPDIAKRLWLGETIEAKHHENVTMLFSDIVGFTSICSTATPFMVISMLENLYNQFDVFCGQLDVYKVETIGDAYCVAAGLHKQCNTHAQQTSWMAIMMMNTCPKHLTHQGGPIKMRIGLHTGTVLAGIVGVKMPRYCLFGHNVTIANKMESHSEEMRINISPTTYQCLKDIPGFEFEARPKECLPAEFPQDTEGTCYFLNRYLHPSLPEGRCVEDHVAAGMAAVSGQ</sequence>
<keyword evidence="7" id="KW-0141">cGMP biosynthesis</keyword>
<comment type="similarity">
    <text evidence="8">Belongs to the adenylyl cyclase class-4/guanylyl cyclase family.</text>
</comment>
<gene>
    <name evidence="12" type="ORF">g.27429</name>
</gene>
<dbReference type="InterPro" id="IPR042463">
    <property type="entry name" value="HNOB_dom_associated_sf"/>
</dbReference>
<dbReference type="InterPro" id="IPR001054">
    <property type="entry name" value="A/G_cyclase"/>
</dbReference>
<feature type="domain" description="Guanylate cyclase" evidence="11">
    <location>
        <begin position="469"/>
        <end position="596"/>
    </location>
</feature>
<reference evidence="12" key="1">
    <citation type="submission" date="2015-11" db="EMBL/GenBank/DDBJ databases">
        <title>De novo transcriptome assembly of four potential Pierce s Disease insect vectors from Arizona vineyards.</title>
        <authorList>
            <person name="Tassone E.E."/>
        </authorList>
    </citation>
    <scope>NUCLEOTIDE SEQUENCE</scope>
</reference>
<dbReference type="InterPro" id="IPR029787">
    <property type="entry name" value="Nucleotide_cyclase"/>
</dbReference>
<evidence type="ECO:0000256" key="6">
    <source>
        <dbReference type="ARBA" id="ARBA00023239"/>
    </source>
</evidence>
<keyword evidence="9" id="KW-0175">Coiled coil</keyword>
<dbReference type="Gene3D" id="3.30.450.260">
    <property type="entry name" value="Haem NO binding associated domain"/>
    <property type="match status" value="1"/>
</dbReference>
<dbReference type="Pfam" id="PF07700">
    <property type="entry name" value="HNOB"/>
    <property type="match status" value="1"/>
</dbReference>
<dbReference type="PROSITE" id="PS00452">
    <property type="entry name" value="GUANYLATE_CYCLASE_1"/>
    <property type="match status" value="1"/>
</dbReference>
<dbReference type="GO" id="GO:0070482">
    <property type="term" value="P:response to oxygen levels"/>
    <property type="evidence" value="ECO:0007669"/>
    <property type="project" value="TreeGrafter"/>
</dbReference>
<evidence type="ECO:0000256" key="9">
    <source>
        <dbReference type="SAM" id="Coils"/>
    </source>
</evidence>
<dbReference type="InterPro" id="IPR011645">
    <property type="entry name" value="HNOB_dom_associated"/>
</dbReference>
<dbReference type="Gene3D" id="3.90.1520.10">
    <property type="entry name" value="H-NOX domain"/>
    <property type="match status" value="1"/>
</dbReference>
<name>A0A1B6HW21_9HEMI</name>
<dbReference type="Gene3D" id="3.30.70.1230">
    <property type="entry name" value="Nucleotide cyclase"/>
    <property type="match status" value="1"/>
</dbReference>
<dbReference type="SUPFAM" id="SSF55073">
    <property type="entry name" value="Nucleotide cyclase"/>
    <property type="match status" value="1"/>
</dbReference>
<dbReference type="PROSITE" id="PS50125">
    <property type="entry name" value="GUANYLATE_CYCLASE_2"/>
    <property type="match status" value="1"/>
</dbReference>
<evidence type="ECO:0000259" key="11">
    <source>
        <dbReference type="PROSITE" id="PS50125"/>
    </source>
</evidence>
<feature type="coiled-coil region" evidence="9">
    <location>
        <begin position="410"/>
        <end position="437"/>
    </location>
</feature>
<dbReference type="GO" id="GO:0004383">
    <property type="term" value="F:guanylate cyclase activity"/>
    <property type="evidence" value="ECO:0007669"/>
    <property type="project" value="UniProtKB-EC"/>
</dbReference>
<protein>
    <recommendedName>
        <fullName evidence="2">guanylate cyclase</fullName>
        <ecNumber evidence="2">4.6.1.2</ecNumber>
    </recommendedName>
</protein>
<evidence type="ECO:0000256" key="1">
    <source>
        <dbReference type="ARBA" id="ARBA00004496"/>
    </source>
</evidence>
<dbReference type="Pfam" id="PF07701">
    <property type="entry name" value="HNOBA"/>
    <property type="match status" value="1"/>
</dbReference>
<dbReference type="EMBL" id="GECU01028870">
    <property type="protein sequence ID" value="JAS78836.1"/>
    <property type="molecule type" value="Transcribed_RNA"/>
</dbReference>
<dbReference type="Gene3D" id="6.10.250.780">
    <property type="match status" value="1"/>
</dbReference>
<keyword evidence="4" id="KW-0547">Nucleotide-binding</keyword>
<feature type="region of interest" description="Disordered" evidence="10">
    <location>
        <begin position="1"/>
        <end position="33"/>
    </location>
</feature>
<evidence type="ECO:0000256" key="3">
    <source>
        <dbReference type="ARBA" id="ARBA00022490"/>
    </source>
</evidence>
<proteinExistence type="inferred from homology"/>
<dbReference type="InterPro" id="IPR018297">
    <property type="entry name" value="A/G_cyclase_CS"/>
</dbReference>
<dbReference type="Pfam" id="PF00211">
    <property type="entry name" value="Guanylate_cyc"/>
    <property type="match status" value="1"/>
</dbReference>
<evidence type="ECO:0000256" key="10">
    <source>
        <dbReference type="SAM" id="MobiDB-lite"/>
    </source>
</evidence>